<name>A0ABT4AW53_9ACTN</name>
<accession>A0ABT4AW53</accession>
<keyword evidence="2 5" id="KW-0547">Nucleotide-binding</keyword>
<dbReference type="Gene3D" id="1.10.510.10">
    <property type="entry name" value="Transferase(Phosphotransferase) domain 1"/>
    <property type="match status" value="1"/>
</dbReference>
<dbReference type="InterPro" id="IPR008271">
    <property type="entry name" value="Ser/Thr_kinase_AS"/>
</dbReference>
<dbReference type="Gene3D" id="3.30.200.20">
    <property type="entry name" value="Phosphorylase Kinase, domain 1"/>
    <property type="match status" value="1"/>
</dbReference>
<dbReference type="RefSeq" id="WP_267562445.1">
    <property type="nucleotide sequence ID" value="NZ_JAPNTZ010000003.1"/>
</dbReference>
<reference evidence="9" key="1">
    <citation type="submission" date="2022-11" db="EMBL/GenBank/DDBJ databases">
        <authorList>
            <person name="Somphong A."/>
            <person name="Phongsopitanun W."/>
        </authorList>
    </citation>
    <scope>NUCLEOTIDE SEQUENCE</scope>
    <source>
        <strain evidence="9">Pm04-4</strain>
    </source>
</reference>
<dbReference type="SMART" id="SM00220">
    <property type="entry name" value="S_TKc"/>
    <property type="match status" value="1"/>
</dbReference>
<keyword evidence="1" id="KW-0808">Transferase</keyword>
<dbReference type="CDD" id="cd14014">
    <property type="entry name" value="STKc_PknB_like"/>
    <property type="match status" value="1"/>
</dbReference>
<evidence type="ECO:0000259" key="8">
    <source>
        <dbReference type="PROSITE" id="PS50011"/>
    </source>
</evidence>
<feature type="binding site" evidence="5">
    <location>
        <position position="45"/>
    </location>
    <ligand>
        <name>ATP</name>
        <dbReference type="ChEBI" id="CHEBI:30616"/>
    </ligand>
</feature>
<dbReference type="PANTHER" id="PTHR43289:SF34">
    <property type="entry name" value="SERINE_THREONINE-PROTEIN KINASE YBDM-RELATED"/>
    <property type="match status" value="1"/>
</dbReference>
<dbReference type="PROSITE" id="PS50011">
    <property type="entry name" value="PROTEIN_KINASE_DOM"/>
    <property type="match status" value="1"/>
</dbReference>
<evidence type="ECO:0000256" key="1">
    <source>
        <dbReference type="ARBA" id="ARBA00022679"/>
    </source>
</evidence>
<evidence type="ECO:0000256" key="5">
    <source>
        <dbReference type="PROSITE-ProRule" id="PRU10141"/>
    </source>
</evidence>
<dbReference type="PROSITE" id="PS00108">
    <property type="entry name" value="PROTEIN_KINASE_ST"/>
    <property type="match status" value="1"/>
</dbReference>
<feature type="domain" description="Protein kinase" evidence="8">
    <location>
        <begin position="17"/>
        <end position="278"/>
    </location>
</feature>
<evidence type="ECO:0000256" key="4">
    <source>
        <dbReference type="ARBA" id="ARBA00022840"/>
    </source>
</evidence>
<sequence>MRPEPLRPHDPVRLGSYELVGRLGEGGMGTVYLAKTAAGTQVAVKVVRADLSPDDEFRRRFRSEVARARQVPPFCTAEVLDADPDADHPYLVVEYVDGPTLAQVVDDRGPLTAANLHSVAIGVATALTAIHGAGVIHRDLKPRNVLLAPGTPKVIDFGIARAVGSTATGNTAPEFMMGTVAYMAPERFGDAEVPLTAAADIFAWGGVVMYAGTGRTPFGGDSPPATAGRILTQEPDLSGLPDPLRELVAYALRKNPAERPSARELLDLLVAGPSRPAATAAALAGQPDLRAAASQAQSVTGVLTAPAPGTPAGLGQPVATGEPPVPEGPTVPVSAVPGLVEPDRPDGRRRRWFLPAAILVLILAVVAGTMMIVFGSPADPTAGPAGTTPATTSAPAPAPPAGPVLITDDLDKNRLWLAKTEPDGRSSCVFTGGELHVRIVARPLYKCRGPQDTLPEDLTIDVGVRLLTDGACAAVWYHFKLPHGGRLVRICQDNIFVGTHQSAEVTVTRTLPLDNPIAVGGPPTRIGLHVTGETVTVTRDGVSLGDAPLGNVEIMGNRVLLGVFLDRDTPDTGSAEVAFDHIEVRGPSAPGPR</sequence>
<dbReference type="InterPro" id="IPR011009">
    <property type="entry name" value="Kinase-like_dom_sf"/>
</dbReference>
<proteinExistence type="predicted"/>
<gene>
    <name evidence="9" type="ORF">OWR29_10575</name>
</gene>
<dbReference type="PANTHER" id="PTHR43289">
    <property type="entry name" value="MITOGEN-ACTIVATED PROTEIN KINASE KINASE KINASE 20-RELATED"/>
    <property type="match status" value="1"/>
</dbReference>
<keyword evidence="4 5" id="KW-0067">ATP-binding</keyword>
<organism evidence="9 10">
    <name type="scientific">Paractinoplanes pyxinae</name>
    <dbReference type="NCBI Taxonomy" id="2997416"/>
    <lineage>
        <taxon>Bacteria</taxon>
        <taxon>Bacillati</taxon>
        <taxon>Actinomycetota</taxon>
        <taxon>Actinomycetes</taxon>
        <taxon>Micromonosporales</taxon>
        <taxon>Micromonosporaceae</taxon>
        <taxon>Paractinoplanes</taxon>
    </lineage>
</organism>
<protein>
    <submittedName>
        <fullName evidence="9">Serine/threonine-protein kinase</fullName>
    </submittedName>
</protein>
<dbReference type="Proteomes" id="UP001151002">
    <property type="component" value="Unassembled WGS sequence"/>
</dbReference>
<keyword evidence="3 9" id="KW-0418">Kinase</keyword>
<dbReference type="InterPro" id="IPR000719">
    <property type="entry name" value="Prot_kinase_dom"/>
</dbReference>
<evidence type="ECO:0000256" key="6">
    <source>
        <dbReference type="SAM" id="MobiDB-lite"/>
    </source>
</evidence>
<feature type="region of interest" description="Disordered" evidence="6">
    <location>
        <begin position="381"/>
        <end position="404"/>
    </location>
</feature>
<dbReference type="EMBL" id="JAPNTZ010000003">
    <property type="protein sequence ID" value="MCY1138442.1"/>
    <property type="molecule type" value="Genomic_DNA"/>
</dbReference>
<dbReference type="GO" id="GO:0016301">
    <property type="term" value="F:kinase activity"/>
    <property type="evidence" value="ECO:0007669"/>
    <property type="project" value="UniProtKB-KW"/>
</dbReference>
<evidence type="ECO:0000256" key="3">
    <source>
        <dbReference type="ARBA" id="ARBA00022777"/>
    </source>
</evidence>
<dbReference type="Pfam" id="PF00069">
    <property type="entry name" value="Pkinase"/>
    <property type="match status" value="1"/>
</dbReference>
<comment type="caution">
    <text evidence="9">The sequence shown here is derived from an EMBL/GenBank/DDBJ whole genome shotgun (WGS) entry which is preliminary data.</text>
</comment>
<feature type="compositionally biased region" description="Low complexity" evidence="6">
    <location>
        <begin position="381"/>
        <end position="395"/>
    </location>
</feature>
<evidence type="ECO:0000313" key="9">
    <source>
        <dbReference type="EMBL" id="MCY1138442.1"/>
    </source>
</evidence>
<evidence type="ECO:0000313" key="10">
    <source>
        <dbReference type="Proteomes" id="UP001151002"/>
    </source>
</evidence>
<evidence type="ECO:0000256" key="2">
    <source>
        <dbReference type="ARBA" id="ARBA00022741"/>
    </source>
</evidence>
<dbReference type="InterPro" id="IPR017441">
    <property type="entry name" value="Protein_kinase_ATP_BS"/>
</dbReference>
<feature type="transmembrane region" description="Helical" evidence="7">
    <location>
        <begin position="352"/>
        <end position="374"/>
    </location>
</feature>
<dbReference type="SUPFAM" id="SSF56112">
    <property type="entry name" value="Protein kinase-like (PK-like)"/>
    <property type="match status" value="1"/>
</dbReference>
<keyword evidence="7" id="KW-0812">Transmembrane</keyword>
<evidence type="ECO:0000256" key="7">
    <source>
        <dbReference type="SAM" id="Phobius"/>
    </source>
</evidence>
<keyword evidence="7" id="KW-1133">Transmembrane helix</keyword>
<keyword evidence="7" id="KW-0472">Membrane</keyword>
<keyword evidence="10" id="KW-1185">Reference proteome</keyword>
<dbReference type="PROSITE" id="PS00107">
    <property type="entry name" value="PROTEIN_KINASE_ATP"/>
    <property type="match status" value="1"/>
</dbReference>
<feature type="region of interest" description="Disordered" evidence="6">
    <location>
        <begin position="306"/>
        <end position="347"/>
    </location>
</feature>